<dbReference type="Proteomes" id="UP000314294">
    <property type="component" value="Unassembled WGS sequence"/>
</dbReference>
<accession>A0A4Z2IGM5</accession>
<keyword evidence="3" id="KW-1185">Reference proteome</keyword>
<evidence type="ECO:0000313" key="3">
    <source>
        <dbReference type="Proteomes" id="UP000314294"/>
    </source>
</evidence>
<feature type="region of interest" description="Disordered" evidence="1">
    <location>
        <begin position="139"/>
        <end position="167"/>
    </location>
</feature>
<dbReference type="EMBL" id="SRLO01000086">
    <property type="protein sequence ID" value="TNN77179.1"/>
    <property type="molecule type" value="Genomic_DNA"/>
</dbReference>
<comment type="caution">
    <text evidence="2">The sequence shown here is derived from an EMBL/GenBank/DDBJ whole genome shotgun (WGS) entry which is preliminary data.</text>
</comment>
<name>A0A4Z2IGM5_9TELE</name>
<evidence type="ECO:0000256" key="1">
    <source>
        <dbReference type="SAM" id="MobiDB-lite"/>
    </source>
</evidence>
<gene>
    <name evidence="2" type="ORF">EYF80_012648</name>
</gene>
<organism evidence="2 3">
    <name type="scientific">Liparis tanakae</name>
    <name type="common">Tanaka's snailfish</name>
    <dbReference type="NCBI Taxonomy" id="230148"/>
    <lineage>
        <taxon>Eukaryota</taxon>
        <taxon>Metazoa</taxon>
        <taxon>Chordata</taxon>
        <taxon>Craniata</taxon>
        <taxon>Vertebrata</taxon>
        <taxon>Euteleostomi</taxon>
        <taxon>Actinopterygii</taxon>
        <taxon>Neopterygii</taxon>
        <taxon>Teleostei</taxon>
        <taxon>Neoteleostei</taxon>
        <taxon>Acanthomorphata</taxon>
        <taxon>Eupercaria</taxon>
        <taxon>Perciformes</taxon>
        <taxon>Cottioidei</taxon>
        <taxon>Cottales</taxon>
        <taxon>Liparidae</taxon>
        <taxon>Liparis</taxon>
    </lineage>
</organism>
<protein>
    <submittedName>
        <fullName evidence="2">Uncharacterized protein</fullName>
    </submittedName>
</protein>
<evidence type="ECO:0000313" key="2">
    <source>
        <dbReference type="EMBL" id="TNN77179.1"/>
    </source>
</evidence>
<proteinExistence type="predicted"/>
<feature type="region of interest" description="Disordered" evidence="1">
    <location>
        <begin position="1"/>
        <end position="29"/>
    </location>
</feature>
<sequence>MLHSKASDDPLDADNDDTRDSAASEPLPAHVAPAVLPLAASHWLADGGGSARRSHGVSVPVDNGGSRHPEPPKRKRTAERADHVSFQPEILHAWYDVIKRTLSVKRFRGGTIVFSPTMIASLRRGLMELKAIRRLLEASRRQGRKREEEEEEVNKGEEGLGHGDGGRHVSRFGGVCVKEQPWFPPSGSTSAGRRSRTSLRTTARGARQPVLDNPCSTTRARQPVLIQESNLDPMAKAKALWNSGCMKSPRVPTRHTRMKIHRKRRSITMATYFQSSMIWNPQPASHEDY</sequence>
<feature type="compositionally biased region" description="Basic and acidic residues" evidence="1">
    <location>
        <begin position="153"/>
        <end position="167"/>
    </location>
</feature>
<dbReference type="AlphaFoldDB" id="A0A4Z2IGM5"/>
<feature type="region of interest" description="Disordered" evidence="1">
    <location>
        <begin position="47"/>
        <end position="81"/>
    </location>
</feature>
<feature type="region of interest" description="Disordered" evidence="1">
    <location>
        <begin position="183"/>
        <end position="216"/>
    </location>
</feature>
<feature type="compositionally biased region" description="Low complexity" evidence="1">
    <location>
        <begin position="186"/>
        <end position="207"/>
    </location>
</feature>
<reference evidence="2 3" key="1">
    <citation type="submission" date="2019-03" db="EMBL/GenBank/DDBJ databases">
        <title>First draft genome of Liparis tanakae, snailfish: a comprehensive survey of snailfish specific genes.</title>
        <authorList>
            <person name="Kim W."/>
            <person name="Song I."/>
            <person name="Jeong J.-H."/>
            <person name="Kim D."/>
            <person name="Kim S."/>
            <person name="Ryu S."/>
            <person name="Song J.Y."/>
            <person name="Lee S.K."/>
        </authorList>
    </citation>
    <scope>NUCLEOTIDE SEQUENCE [LARGE SCALE GENOMIC DNA]</scope>
    <source>
        <tissue evidence="2">Muscle</tissue>
    </source>
</reference>
<feature type="compositionally biased region" description="Basic and acidic residues" evidence="1">
    <location>
        <begin position="65"/>
        <end position="81"/>
    </location>
</feature>